<protein>
    <submittedName>
        <fullName evidence="1">Uncharacterized protein</fullName>
    </submittedName>
</protein>
<name>A0A7G7WBD4_9BACT</name>
<organism evidence="1 2">
    <name type="scientific">Hymenobacter sediminicola</name>
    <dbReference type="NCBI Taxonomy" id="2761579"/>
    <lineage>
        <taxon>Bacteria</taxon>
        <taxon>Pseudomonadati</taxon>
        <taxon>Bacteroidota</taxon>
        <taxon>Cytophagia</taxon>
        <taxon>Cytophagales</taxon>
        <taxon>Hymenobacteraceae</taxon>
        <taxon>Hymenobacter</taxon>
    </lineage>
</organism>
<accession>A0A7G7WBD4</accession>
<evidence type="ECO:0000313" key="1">
    <source>
        <dbReference type="EMBL" id="QNH63677.1"/>
    </source>
</evidence>
<dbReference type="Proteomes" id="UP000515489">
    <property type="component" value="Chromosome"/>
</dbReference>
<evidence type="ECO:0000313" key="2">
    <source>
        <dbReference type="Proteomes" id="UP000515489"/>
    </source>
</evidence>
<gene>
    <name evidence="1" type="ORF">H4317_07740</name>
</gene>
<keyword evidence="2" id="KW-1185">Reference proteome</keyword>
<reference evidence="1 2" key="1">
    <citation type="submission" date="2020-08" db="EMBL/GenBank/DDBJ databases">
        <title>Hymenobacter sp. S2-20-2 genome sequencing.</title>
        <authorList>
            <person name="Jin L."/>
        </authorList>
    </citation>
    <scope>NUCLEOTIDE SEQUENCE [LARGE SCALE GENOMIC DNA]</scope>
    <source>
        <strain evidence="1 2">S2-20-2</strain>
    </source>
</reference>
<dbReference type="KEGG" id="hsk:H4317_07740"/>
<dbReference type="RefSeq" id="WP_185889553.1">
    <property type="nucleotide sequence ID" value="NZ_CP060202.1"/>
</dbReference>
<dbReference type="AlphaFoldDB" id="A0A7G7WBD4"/>
<dbReference type="EMBL" id="CP060202">
    <property type="protein sequence ID" value="QNH63677.1"/>
    <property type="molecule type" value="Genomic_DNA"/>
</dbReference>
<sequence length="59" mass="6584">MCSNQLSYCPAAGGPRPHDPINLNEVGLRYGTGQVKKVRGNRRQASYILLYLTELRPLP</sequence>
<proteinExistence type="predicted"/>